<name>A0AC34FV01_9BILA</name>
<protein>
    <submittedName>
        <fullName evidence="2">BTB domain-containing protein</fullName>
    </submittedName>
</protein>
<proteinExistence type="predicted"/>
<reference evidence="2" key="1">
    <citation type="submission" date="2022-11" db="UniProtKB">
        <authorList>
            <consortium name="WormBaseParasite"/>
        </authorList>
    </citation>
    <scope>IDENTIFICATION</scope>
</reference>
<sequence>MPENYCCERSFYLHNPAGAEDFKFSKNFQVQAKWERKEPTEFLVELENVGSDFHYELKTKVSSTIIQKIAVNKYAVKMEAWNPLILKATFPVKEVDILKPILKTNYKLQLDKEALGKLNVNEFFENQVTVFDEIILEYSIRRDTNTAYVVTIKCKGYNLNDNSRVRNDFDYSRSFWCNSIEFQRNPAKFLKKEINDKESVVTFWLNIEGNIEHKTLFIKDYGNELDYDKIKEFAFQKYGPPDFFIDTSDGIVEINKKVLTQNSKVFENIFEDQTVKEITVTFSTKVIYHFLAYTFDGSASSEGDDEIEMELIKFAEEYQMEKLKVRQIEILSF</sequence>
<evidence type="ECO:0000313" key="1">
    <source>
        <dbReference type="Proteomes" id="UP000887579"/>
    </source>
</evidence>
<dbReference type="WBParaSite" id="ES5_v2.g20618.t1">
    <property type="protein sequence ID" value="ES5_v2.g20618.t1"/>
    <property type="gene ID" value="ES5_v2.g20618"/>
</dbReference>
<organism evidence="1 2">
    <name type="scientific">Panagrolaimus sp. ES5</name>
    <dbReference type="NCBI Taxonomy" id="591445"/>
    <lineage>
        <taxon>Eukaryota</taxon>
        <taxon>Metazoa</taxon>
        <taxon>Ecdysozoa</taxon>
        <taxon>Nematoda</taxon>
        <taxon>Chromadorea</taxon>
        <taxon>Rhabditida</taxon>
        <taxon>Tylenchina</taxon>
        <taxon>Panagrolaimomorpha</taxon>
        <taxon>Panagrolaimoidea</taxon>
        <taxon>Panagrolaimidae</taxon>
        <taxon>Panagrolaimus</taxon>
    </lineage>
</organism>
<evidence type="ECO:0000313" key="2">
    <source>
        <dbReference type="WBParaSite" id="ES5_v2.g20618.t1"/>
    </source>
</evidence>
<accession>A0AC34FV01</accession>
<dbReference type="Proteomes" id="UP000887579">
    <property type="component" value="Unplaced"/>
</dbReference>